<organism evidence="3 4">
    <name type="scientific">Symbiodinium natans</name>
    <dbReference type="NCBI Taxonomy" id="878477"/>
    <lineage>
        <taxon>Eukaryota</taxon>
        <taxon>Sar</taxon>
        <taxon>Alveolata</taxon>
        <taxon>Dinophyceae</taxon>
        <taxon>Suessiales</taxon>
        <taxon>Symbiodiniaceae</taxon>
        <taxon>Symbiodinium</taxon>
    </lineage>
</organism>
<protein>
    <recommendedName>
        <fullName evidence="2">EF-hand domain-containing protein</fullName>
    </recommendedName>
</protein>
<dbReference type="PROSITE" id="PS50222">
    <property type="entry name" value="EF_HAND_2"/>
    <property type="match status" value="3"/>
</dbReference>
<dbReference type="AlphaFoldDB" id="A0A812J7W4"/>
<sequence>MSKMIQNYDSQQKGGLDRAELQALLADLTSTDVTLDELDFFFSVNDSSGDGMIGPDELPAVLRIWDSHIHELEYVRDLMTKFDGNRDGGLQREELRKLLQDLNDGMDVDDAEVDYVMEEADLMGNGVVTSMELKRAIAFWYGNVHHQRVSSRTCSLL</sequence>
<feature type="domain" description="EF-hand" evidence="2">
    <location>
        <begin position="33"/>
        <end position="68"/>
    </location>
</feature>
<dbReference type="InterPro" id="IPR018247">
    <property type="entry name" value="EF_Hand_1_Ca_BS"/>
</dbReference>
<dbReference type="Pfam" id="PF13499">
    <property type="entry name" value="EF-hand_7"/>
    <property type="match status" value="1"/>
</dbReference>
<dbReference type="InterPro" id="IPR011992">
    <property type="entry name" value="EF-hand-dom_pair"/>
</dbReference>
<keyword evidence="4" id="KW-1185">Reference proteome</keyword>
<dbReference type="SUPFAM" id="SSF47473">
    <property type="entry name" value="EF-hand"/>
    <property type="match status" value="1"/>
</dbReference>
<reference evidence="3" key="1">
    <citation type="submission" date="2021-02" db="EMBL/GenBank/DDBJ databases">
        <authorList>
            <person name="Dougan E. K."/>
            <person name="Rhodes N."/>
            <person name="Thang M."/>
            <person name="Chan C."/>
        </authorList>
    </citation>
    <scope>NUCLEOTIDE SEQUENCE</scope>
</reference>
<dbReference type="OrthoDB" id="26525at2759"/>
<name>A0A812J7W4_9DINO</name>
<feature type="domain" description="EF-hand" evidence="2">
    <location>
        <begin position="108"/>
        <end position="143"/>
    </location>
</feature>
<comment type="caution">
    <text evidence="3">The sequence shown here is derived from an EMBL/GenBank/DDBJ whole genome shotgun (WGS) entry which is preliminary data.</text>
</comment>
<dbReference type="InterPro" id="IPR002048">
    <property type="entry name" value="EF_hand_dom"/>
</dbReference>
<dbReference type="EMBL" id="CAJNDS010000373">
    <property type="protein sequence ID" value="CAE7198823.1"/>
    <property type="molecule type" value="Genomic_DNA"/>
</dbReference>
<dbReference type="Pfam" id="PF13833">
    <property type="entry name" value="EF-hand_8"/>
    <property type="match status" value="1"/>
</dbReference>
<evidence type="ECO:0000313" key="3">
    <source>
        <dbReference type="EMBL" id="CAE7198823.1"/>
    </source>
</evidence>
<gene>
    <name evidence="3" type="ORF">SNAT2548_LOCUS5776</name>
</gene>
<proteinExistence type="predicted"/>
<accession>A0A812J7W4</accession>
<dbReference type="PROSITE" id="PS00018">
    <property type="entry name" value="EF_HAND_1"/>
    <property type="match status" value="1"/>
</dbReference>
<feature type="domain" description="EF-hand" evidence="2">
    <location>
        <begin position="70"/>
        <end position="105"/>
    </location>
</feature>
<evidence type="ECO:0000256" key="1">
    <source>
        <dbReference type="ARBA" id="ARBA00022837"/>
    </source>
</evidence>
<evidence type="ECO:0000313" key="4">
    <source>
        <dbReference type="Proteomes" id="UP000604046"/>
    </source>
</evidence>
<evidence type="ECO:0000259" key="2">
    <source>
        <dbReference type="PROSITE" id="PS50222"/>
    </source>
</evidence>
<dbReference type="GO" id="GO:0005509">
    <property type="term" value="F:calcium ion binding"/>
    <property type="evidence" value="ECO:0007669"/>
    <property type="project" value="InterPro"/>
</dbReference>
<dbReference type="SMART" id="SM00054">
    <property type="entry name" value="EFh"/>
    <property type="match status" value="2"/>
</dbReference>
<keyword evidence="1" id="KW-0106">Calcium</keyword>
<dbReference type="Gene3D" id="1.10.238.10">
    <property type="entry name" value="EF-hand"/>
    <property type="match status" value="2"/>
</dbReference>
<dbReference type="Proteomes" id="UP000604046">
    <property type="component" value="Unassembled WGS sequence"/>
</dbReference>